<evidence type="ECO:0000313" key="1">
    <source>
        <dbReference type="Proteomes" id="UP000887563"/>
    </source>
</evidence>
<dbReference type="Proteomes" id="UP000887563">
    <property type="component" value="Unplaced"/>
</dbReference>
<keyword evidence="1" id="KW-1185">Reference proteome</keyword>
<dbReference type="AlphaFoldDB" id="A0A914KTG3"/>
<sequence>MTLTDNLTNGSPIVDKCQSTTHCSSKVLPNSIKNNNTSTSHVFTNMITNTFDARSSTRITNCKTFSSKSSKEC</sequence>
<organism evidence="1 2">
    <name type="scientific">Meloidogyne incognita</name>
    <name type="common">Southern root-knot nematode worm</name>
    <name type="synonym">Oxyuris incognita</name>
    <dbReference type="NCBI Taxonomy" id="6306"/>
    <lineage>
        <taxon>Eukaryota</taxon>
        <taxon>Metazoa</taxon>
        <taxon>Ecdysozoa</taxon>
        <taxon>Nematoda</taxon>
        <taxon>Chromadorea</taxon>
        <taxon>Rhabditida</taxon>
        <taxon>Tylenchina</taxon>
        <taxon>Tylenchomorpha</taxon>
        <taxon>Tylenchoidea</taxon>
        <taxon>Meloidogynidae</taxon>
        <taxon>Meloidogyninae</taxon>
        <taxon>Meloidogyne</taxon>
        <taxon>Meloidogyne incognita group</taxon>
    </lineage>
</organism>
<reference evidence="2" key="1">
    <citation type="submission" date="2022-11" db="UniProtKB">
        <authorList>
            <consortium name="WormBaseParasite"/>
        </authorList>
    </citation>
    <scope>IDENTIFICATION</scope>
</reference>
<name>A0A914KTG3_MELIC</name>
<proteinExistence type="predicted"/>
<evidence type="ECO:0000313" key="2">
    <source>
        <dbReference type="WBParaSite" id="Minc3s00108g04811"/>
    </source>
</evidence>
<protein>
    <submittedName>
        <fullName evidence="2">Candidate secreted effector</fullName>
    </submittedName>
</protein>
<dbReference type="WBParaSite" id="Minc3s00108g04811">
    <property type="protein sequence ID" value="Minc3s00108g04811"/>
    <property type="gene ID" value="Minc3s00108g04811"/>
</dbReference>
<accession>A0A914KTG3</accession>